<dbReference type="InterPro" id="IPR003660">
    <property type="entry name" value="HAMP_dom"/>
</dbReference>
<dbReference type="SMART" id="SM00304">
    <property type="entry name" value="HAMP"/>
    <property type="match status" value="1"/>
</dbReference>
<dbReference type="InterPro" id="IPR003018">
    <property type="entry name" value="GAF"/>
</dbReference>
<evidence type="ECO:0000313" key="6">
    <source>
        <dbReference type="EMBL" id="QDX26658.1"/>
    </source>
</evidence>
<dbReference type="Proteomes" id="UP000318055">
    <property type="component" value="Chromosome"/>
</dbReference>
<sequence>MRLATITNWAYGATVLLTLVSGSTMLLASSAHEQERAAVAQRHVLQLAATELRRELFYLTDHARQFVMTGDPTYRILYKHGEKALASLETRARPLAEAGATPAELGTVREAIRWADALRDAQRAAFAAHDRGDIPAARAILFGAEHERELDRAQSLVERFQAQLDTRTAYEIEAATRVARLWRAVSEVMIGITALLFLAVLYFIFKRRVLRPVVRLSDVVGRLAAQDFSAVPPQIDQIDEIGDMAQAINIFRENGLERQRLEAERDRDLAARDLLARMTRRMQGCDTLACLLDITRRFAPEIAPRLAGRLYLLESDSGELRTGCDWLAPAGSRDRFPPSACWALRRGQPHRPAGHAIDVPCAHLDAAPDATPDTLCLPLTAHSEILGLLYFEPRTDGGGEGAPAPESYLYMLAENIGLALANLRLRERLRALAMVDALTGLANRRQLEERLEQLRSDPDAAKQPMSCLMIDVDHFKRFNDCHGHDAGDAVLRAVGETLADCTRGAGDAYRYGGEEFTVLLPMPVARAMERAAEIRRRIAALRLSHGGVALGSITASIGIAATPDHCPPGRLIVTADAALLRAKEQGRDRIEVALGREAEG</sequence>
<dbReference type="InterPro" id="IPR050469">
    <property type="entry name" value="Diguanylate_Cyclase"/>
</dbReference>
<dbReference type="InterPro" id="IPR043128">
    <property type="entry name" value="Rev_trsase/Diguanyl_cyclase"/>
</dbReference>
<evidence type="ECO:0000256" key="3">
    <source>
        <dbReference type="SAM" id="Phobius"/>
    </source>
</evidence>
<keyword evidence="3" id="KW-0812">Transmembrane</keyword>
<name>A0A518RGS3_9SPHN</name>
<keyword evidence="7" id="KW-1185">Reference proteome</keyword>
<dbReference type="KEGG" id="ssua:FPZ54_11930"/>
<dbReference type="GO" id="GO:1902201">
    <property type="term" value="P:negative regulation of bacterial-type flagellum-dependent cell motility"/>
    <property type="evidence" value="ECO:0007669"/>
    <property type="project" value="TreeGrafter"/>
</dbReference>
<dbReference type="PANTHER" id="PTHR45138:SF9">
    <property type="entry name" value="DIGUANYLATE CYCLASE DGCM-RELATED"/>
    <property type="match status" value="1"/>
</dbReference>
<evidence type="ECO:0000313" key="7">
    <source>
        <dbReference type="Proteomes" id="UP000318055"/>
    </source>
</evidence>
<dbReference type="Gene3D" id="3.30.70.270">
    <property type="match status" value="1"/>
</dbReference>
<dbReference type="GO" id="GO:0005886">
    <property type="term" value="C:plasma membrane"/>
    <property type="evidence" value="ECO:0007669"/>
    <property type="project" value="TreeGrafter"/>
</dbReference>
<dbReference type="GO" id="GO:0043709">
    <property type="term" value="P:cell adhesion involved in single-species biofilm formation"/>
    <property type="evidence" value="ECO:0007669"/>
    <property type="project" value="TreeGrafter"/>
</dbReference>
<dbReference type="Gene3D" id="6.10.340.10">
    <property type="match status" value="1"/>
</dbReference>
<dbReference type="CDD" id="cd01949">
    <property type="entry name" value="GGDEF"/>
    <property type="match status" value="1"/>
</dbReference>
<dbReference type="InterPro" id="IPR029016">
    <property type="entry name" value="GAF-like_dom_sf"/>
</dbReference>
<dbReference type="SUPFAM" id="SSF55781">
    <property type="entry name" value="GAF domain-like"/>
    <property type="match status" value="1"/>
</dbReference>
<evidence type="ECO:0000256" key="2">
    <source>
        <dbReference type="ARBA" id="ARBA00034247"/>
    </source>
</evidence>
<gene>
    <name evidence="6" type="ORF">FPZ54_11930</name>
</gene>
<dbReference type="GO" id="GO:0052621">
    <property type="term" value="F:diguanylate cyclase activity"/>
    <property type="evidence" value="ECO:0007669"/>
    <property type="project" value="UniProtKB-EC"/>
</dbReference>
<feature type="domain" description="GGDEF" evidence="5">
    <location>
        <begin position="463"/>
        <end position="595"/>
    </location>
</feature>
<dbReference type="EC" id="2.7.7.65" evidence="1"/>
<dbReference type="Pfam" id="PF00990">
    <property type="entry name" value="GGDEF"/>
    <property type="match status" value="1"/>
</dbReference>
<dbReference type="InterPro" id="IPR000160">
    <property type="entry name" value="GGDEF_dom"/>
</dbReference>
<keyword evidence="3" id="KW-0472">Membrane</keyword>
<dbReference type="PROSITE" id="PS50885">
    <property type="entry name" value="HAMP"/>
    <property type="match status" value="1"/>
</dbReference>
<evidence type="ECO:0000256" key="1">
    <source>
        <dbReference type="ARBA" id="ARBA00012528"/>
    </source>
</evidence>
<dbReference type="RefSeq" id="WP_145847496.1">
    <property type="nucleotide sequence ID" value="NZ_CP042239.1"/>
</dbReference>
<comment type="catalytic activity">
    <reaction evidence="2">
        <text>2 GTP = 3',3'-c-di-GMP + 2 diphosphate</text>
        <dbReference type="Rhea" id="RHEA:24898"/>
        <dbReference type="ChEBI" id="CHEBI:33019"/>
        <dbReference type="ChEBI" id="CHEBI:37565"/>
        <dbReference type="ChEBI" id="CHEBI:58805"/>
        <dbReference type="EC" id="2.7.7.65"/>
    </reaction>
</comment>
<feature type="domain" description="HAMP" evidence="4">
    <location>
        <begin position="207"/>
        <end position="260"/>
    </location>
</feature>
<accession>A0A518RGS3</accession>
<dbReference type="GO" id="GO:0007165">
    <property type="term" value="P:signal transduction"/>
    <property type="evidence" value="ECO:0007669"/>
    <property type="project" value="InterPro"/>
</dbReference>
<dbReference type="InterPro" id="IPR029787">
    <property type="entry name" value="Nucleotide_cyclase"/>
</dbReference>
<dbReference type="SMART" id="SM00065">
    <property type="entry name" value="GAF"/>
    <property type="match status" value="1"/>
</dbReference>
<dbReference type="SMART" id="SM00267">
    <property type="entry name" value="GGDEF"/>
    <property type="match status" value="1"/>
</dbReference>
<dbReference type="OrthoDB" id="9812260at2"/>
<dbReference type="CDD" id="cd06225">
    <property type="entry name" value="HAMP"/>
    <property type="match status" value="1"/>
</dbReference>
<evidence type="ECO:0000259" key="5">
    <source>
        <dbReference type="PROSITE" id="PS50887"/>
    </source>
</evidence>
<dbReference type="SUPFAM" id="SSF158472">
    <property type="entry name" value="HAMP domain-like"/>
    <property type="match status" value="1"/>
</dbReference>
<reference evidence="6 7" key="1">
    <citation type="submission" date="2019-07" db="EMBL/GenBank/DDBJ databases">
        <title>Sphingomonas alkalisoli sp. nov., isolated from rhizosphere soil of Suaedae salsa.</title>
        <authorList>
            <person name="Zhang H."/>
            <person name="Xu L."/>
            <person name="Zhang J.-X."/>
            <person name="Sun J.-Q."/>
        </authorList>
    </citation>
    <scope>NUCLEOTIDE SEQUENCE [LARGE SCALE GENOMIC DNA]</scope>
    <source>
        <strain evidence="6 7">XS-10</strain>
    </source>
</reference>
<keyword evidence="3" id="KW-1133">Transmembrane helix</keyword>
<dbReference type="Gene3D" id="3.30.450.40">
    <property type="match status" value="1"/>
</dbReference>
<dbReference type="Pfam" id="PF00672">
    <property type="entry name" value="HAMP"/>
    <property type="match status" value="1"/>
</dbReference>
<proteinExistence type="predicted"/>
<dbReference type="AlphaFoldDB" id="A0A518RGS3"/>
<dbReference type="PANTHER" id="PTHR45138">
    <property type="entry name" value="REGULATORY COMPONENTS OF SENSORY TRANSDUCTION SYSTEM"/>
    <property type="match status" value="1"/>
</dbReference>
<dbReference type="SUPFAM" id="SSF55073">
    <property type="entry name" value="Nucleotide cyclase"/>
    <property type="match status" value="1"/>
</dbReference>
<feature type="transmembrane region" description="Helical" evidence="3">
    <location>
        <begin position="181"/>
        <end position="205"/>
    </location>
</feature>
<dbReference type="FunFam" id="3.30.70.270:FF:000001">
    <property type="entry name" value="Diguanylate cyclase domain protein"/>
    <property type="match status" value="1"/>
</dbReference>
<dbReference type="NCBIfam" id="TIGR00254">
    <property type="entry name" value="GGDEF"/>
    <property type="match status" value="1"/>
</dbReference>
<organism evidence="6 7">
    <name type="scientific">Sphingomonas suaedae</name>
    <dbReference type="NCBI Taxonomy" id="2599297"/>
    <lineage>
        <taxon>Bacteria</taxon>
        <taxon>Pseudomonadati</taxon>
        <taxon>Pseudomonadota</taxon>
        <taxon>Alphaproteobacteria</taxon>
        <taxon>Sphingomonadales</taxon>
        <taxon>Sphingomonadaceae</taxon>
        <taxon>Sphingomonas</taxon>
    </lineage>
</organism>
<evidence type="ECO:0000259" key="4">
    <source>
        <dbReference type="PROSITE" id="PS50885"/>
    </source>
</evidence>
<protein>
    <recommendedName>
        <fullName evidence="1">diguanylate cyclase</fullName>
        <ecNumber evidence="1">2.7.7.65</ecNumber>
    </recommendedName>
</protein>
<dbReference type="EMBL" id="CP042239">
    <property type="protein sequence ID" value="QDX26658.1"/>
    <property type="molecule type" value="Genomic_DNA"/>
</dbReference>
<dbReference type="PROSITE" id="PS50887">
    <property type="entry name" value="GGDEF"/>
    <property type="match status" value="1"/>
</dbReference>